<keyword evidence="3" id="KW-0815">Transposition</keyword>
<proteinExistence type="inferred from homology"/>
<dbReference type="RefSeq" id="WP_204629523.1">
    <property type="nucleotide sequence ID" value="NZ_BSOC01000050.1"/>
</dbReference>
<dbReference type="SUPFAM" id="SSF53098">
    <property type="entry name" value="Ribonuclease H-like"/>
    <property type="match status" value="1"/>
</dbReference>
<evidence type="ECO:0000313" key="8">
    <source>
        <dbReference type="EMBL" id="MBM7127900.1"/>
    </source>
</evidence>
<protein>
    <submittedName>
        <fullName evidence="8">IS30 family transposase</fullName>
    </submittedName>
</protein>
<evidence type="ECO:0000313" key="9">
    <source>
        <dbReference type="Proteomes" id="UP001430193"/>
    </source>
</evidence>
<keyword evidence="9" id="KW-1185">Reference proteome</keyword>
<keyword evidence="4" id="KW-0238">DNA-binding</keyword>
<feature type="domain" description="Integrase catalytic" evidence="7">
    <location>
        <begin position="186"/>
        <end position="339"/>
    </location>
</feature>
<dbReference type="EMBL" id="JADIKF010000011">
    <property type="protein sequence ID" value="MBM7127900.1"/>
    <property type="molecule type" value="Genomic_DNA"/>
</dbReference>
<dbReference type="InterPro" id="IPR036397">
    <property type="entry name" value="RNaseH_sf"/>
</dbReference>
<keyword evidence="5" id="KW-0233">DNA recombination</keyword>
<dbReference type="PANTHER" id="PTHR10948">
    <property type="entry name" value="TRANSPOSASE"/>
    <property type="match status" value="1"/>
</dbReference>
<organism evidence="8 9">
    <name type="scientific">Dyella mobilis</name>
    <dbReference type="NCBI Taxonomy" id="1849582"/>
    <lineage>
        <taxon>Bacteria</taxon>
        <taxon>Pseudomonadati</taxon>
        <taxon>Pseudomonadota</taxon>
        <taxon>Gammaproteobacteria</taxon>
        <taxon>Lysobacterales</taxon>
        <taxon>Rhodanobacteraceae</taxon>
        <taxon>Dyella</taxon>
    </lineage>
</organism>
<sequence>MARNYSHLSAEERGAIMVGKARGESARQLAAWLGRSPSTISRELARNGHRESVEQPFMGRPRLAYDAQRAGQRAARLRRKARRPRKLLPTSRLWRHVQGLLTKGWSPQQISRTLRRQHPDQPAWHVSHETIYTAIYAAPRGQLRQALVALLRQHKCARRPRGQGANRRGQMPDLPSIHDRPPEANERLLPGHWEGDLIKGTRNTAPVGVLVDRQTLFLKLVKLRGSSAQEALDGFSRAFAPLPASMRRTLTYDQGKEMALHKTLSRRTGLAIYFADPHSPWQRGICENTNGLLRQYLPKGEDISIYTQRQLDAIARRLNLRPRATLDYHCPAEMFMRALGRHDLADQIDDALLD</sequence>
<comment type="caution">
    <text evidence="8">The sequence shown here is derived from an EMBL/GenBank/DDBJ whole genome shotgun (WGS) entry which is preliminary data.</text>
</comment>
<evidence type="ECO:0000256" key="3">
    <source>
        <dbReference type="ARBA" id="ARBA00022578"/>
    </source>
</evidence>
<comment type="function">
    <text evidence="1">Required for the transposition of the insertion element.</text>
</comment>
<dbReference type="Gene3D" id="3.30.420.10">
    <property type="entry name" value="Ribonuclease H-like superfamily/Ribonuclease H"/>
    <property type="match status" value="1"/>
</dbReference>
<evidence type="ECO:0000256" key="6">
    <source>
        <dbReference type="SAM" id="MobiDB-lite"/>
    </source>
</evidence>
<dbReference type="NCBIfam" id="NF033563">
    <property type="entry name" value="transpos_IS30"/>
    <property type="match status" value="1"/>
</dbReference>
<dbReference type="Proteomes" id="UP001430193">
    <property type="component" value="Unassembled WGS sequence"/>
</dbReference>
<accession>A0ABS2KAT1</accession>
<name>A0ABS2KAT1_9GAMM</name>
<dbReference type="PROSITE" id="PS01043">
    <property type="entry name" value="TRANSPOSASE_IS30"/>
    <property type="match status" value="1"/>
</dbReference>
<dbReference type="PROSITE" id="PS50994">
    <property type="entry name" value="INTEGRASE"/>
    <property type="match status" value="1"/>
</dbReference>
<dbReference type="InterPro" id="IPR001584">
    <property type="entry name" value="Integrase_cat-core"/>
</dbReference>
<dbReference type="PANTHER" id="PTHR10948:SF23">
    <property type="entry name" value="TRANSPOSASE INSI FOR INSERTION SEQUENCE ELEMENT IS30A-RELATED"/>
    <property type="match status" value="1"/>
</dbReference>
<dbReference type="InterPro" id="IPR012337">
    <property type="entry name" value="RNaseH-like_sf"/>
</dbReference>
<gene>
    <name evidence="8" type="ORF">ISS99_00055</name>
</gene>
<comment type="similarity">
    <text evidence="2">Belongs to the transposase IS30 family.</text>
</comment>
<feature type="region of interest" description="Disordered" evidence="6">
    <location>
        <begin position="158"/>
        <end position="183"/>
    </location>
</feature>
<evidence type="ECO:0000259" key="7">
    <source>
        <dbReference type="PROSITE" id="PS50994"/>
    </source>
</evidence>
<evidence type="ECO:0000256" key="4">
    <source>
        <dbReference type="ARBA" id="ARBA00023125"/>
    </source>
</evidence>
<dbReference type="InterPro" id="IPR025246">
    <property type="entry name" value="IS30-like_HTH"/>
</dbReference>
<reference evidence="8" key="1">
    <citation type="submission" date="2020-10" db="EMBL/GenBank/DDBJ databases">
        <title>Phylogeny of dyella-like bacteria.</title>
        <authorList>
            <person name="Fu J."/>
        </authorList>
    </citation>
    <scope>NUCLEOTIDE SEQUENCE</scope>
    <source>
        <strain evidence="8">DHON07</strain>
    </source>
</reference>
<dbReference type="InterPro" id="IPR001598">
    <property type="entry name" value="Transposase_IS30_CS"/>
</dbReference>
<evidence type="ECO:0000256" key="2">
    <source>
        <dbReference type="ARBA" id="ARBA00006363"/>
    </source>
</evidence>
<evidence type="ECO:0000256" key="5">
    <source>
        <dbReference type="ARBA" id="ARBA00023172"/>
    </source>
</evidence>
<dbReference type="Pfam" id="PF13936">
    <property type="entry name" value="HTH_38"/>
    <property type="match status" value="1"/>
</dbReference>
<evidence type="ECO:0000256" key="1">
    <source>
        <dbReference type="ARBA" id="ARBA00002190"/>
    </source>
</evidence>
<dbReference type="InterPro" id="IPR051917">
    <property type="entry name" value="Transposase-Integrase"/>
</dbReference>
<dbReference type="InterPro" id="IPR053392">
    <property type="entry name" value="Transposase_IS30-like"/>
</dbReference>